<evidence type="ECO:0000256" key="4">
    <source>
        <dbReference type="ARBA" id="ARBA00022490"/>
    </source>
</evidence>
<comment type="function">
    <text evidence="10">Involved in ciliogenesis.</text>
</comment>
<feature type="compositionally biased region" description="Basic and acidic residues" evidence="13">
    <location>
        <begin position="409"/>
        <end position="426"/>
    </location>
</feature>
<feature type="compositionally biased region" description="Basic and acidic residues" evidence="13">
    <location>
        <begin position="754"/>
        <end position="781"/>
    </location>
</feature>
<evidence type="ECO:0000256" key="10">
    <source>
        <dbReference type="ARBA" id="ARBA00037165"/>
    </source>
</evidence>
<keyword evidence="7" id="KW-0969">Cilium</keyword>
<evidence type="ECO:0000256" key="13">
    <source>
        <dbReference type="SAM" id="MobiDB-lite"/>
    </source>
</evidence>
<evidence type="ECO:0000256" key="7">
    <source>
        <dbReference type="ARBA" id="ARBA00023069"/>
    </source>
</evidence>
<evidence type="ECO:0000313" key="14">
    <source>
        <dbReference type="Proteomes" id="UP000189705"/>
    </source>
</evidence>
<organism evidence="14 15">
    <name type="scientific">Alligator sinensis</name>
    <name type="common">Chinese alligator</name>
    <dbReference type="NCBI Taxonomy" id="38654"/>
    <lineage>
        <taxon>Eukaryota</taxon>
        <taxon>Metazoa</taxon>
        <taxon>Chordata</taxon>
        <taxon>Craniata</taxon>
        <taxon>Vertebrata</taxon>
        <taxon>Euteleostomi</taxon>
        <taxon>Archelosauria</taxon>
        <taxon>Archosauria</taxon>
        <taxon>Crocodylia</taxon>
        <taxon>Alligatoridae</taxon>
        <taxon>Alligatorinae</taxon>
        <taxon>Alligator</taxon>
    </lineage>
</organism>
<keyword evidence="4" id="KW-0963">Cytoplasm</keyword>
<dbReference type="AlphaFoldDB" id="A0A1U7RM72"/>
<dbReference type="GO" id="GO:0032391">
    <property type="term" value="C:photoreceptor connecting cilium"/>
    <property type="evidence" value="ECO:0007669"/>
    <property type="project" value="TreeGrafter"/>
</dbReference>
<dbReference type="InterPro" id="IPR051655">
    <property type="entry name" value="FAM161"/>
</dbReference>
<evidence type="ECO:0000256" key="11">
    <source>
        <dbReference type="ARBA" id="ARBA00039949"/>
    </source>
</evidence>
<name>A0A1U7RM72_ALLSI</name>
<keyword evidence="14" id="KW-1185">Reference proteome</keyword>
<dbReference type="RefSeq" id="XP_006016822.1">
    <property type="nucleotide sequence ID" value="XM_006016760.1"/>
</dbReference>
<dbReference type="Pfam" id="PF10595">
    <property type="entry name" value="FAM161A_B"/>
    <property type="match status" value="1"/>
</dbReference>
<feature type="coiled-coil region" evidence="12">
    <location>
        <begin position="596"/>
        <end position="623"/>
    </location>
</feature>
<dbReference type="Proteomes" id="UP000189705">
    <property type="component" value="Unplaced"/>
</dbReference>
<comment type="subcellular location">
    <subcellularLocation>
        <location evidence="2">Cytoplasm</location>
        <location evidence="2">Cytoskeleton</location>
        <location evidence="2">Cilium basal body</location>
    </subcellularLocation>
    <subcellularLocation>
        <location evidence="1">Cytoplasm</location>
        <location evidence="1">Cytoskeleton</location>
        <location evidence="1">Microtubule organizing center</location>
        <location evidence="1">Centrosome</location>
        <location evidence="1">Centriole</location>
    </subcellularLocation>
</comment>
<keyword evidence="5" id="KW-0970">Cilium biogenesis/degradation</keyword>
<gene>
    <name evidence="15" type="primary">FAM161A</name>
</gene>
<feature type="region of interest" description="Disordered" evidence="13">
    <location>
        <begin position="658"/>
        <end position="781"/>
    </location>
</feature>
<feature type="region of interest" description="Disordered" evidence="13">
    <location>
        <begin position="406"/>
        <end position="426"/>
    </location>
</feature>
<feature type="compositionally biased region" description="Acidic residues" evidence="13">
    <location>
        <begin position="177"/>
        <end position="189"/>
    </location>
</feature>
<dbReference type="InParanoid" id="A0A1U7RM72"/>
<dbReference type="PANTHER" id="PTHR21501:SF3">
    <property type="entry name" value="PROTEIN FAM161A"/>
    <property type="match status" value="1"/>
</dbReference>
<evidence type="ECO:0000256" key="8">
    <source>
        <dbReference type="ARBA" id="ARBA00023212"/>
    </source>
</evidence>
<dbReference type="GeneID" id="102374788"/>
<evidence type="ECO:0000256" key="12">
    <source>
        <dbReference type="SAM" id="Coils"/>
    </source>
</evidence>
<keyword evidence="9" id="KW-0966">Cell projection</keyword>
<evidence type="ECO:0000313" key="15">
    <source>
        <dbReference type="RefSeq" id="XP_006016822.1"/>
    </source>
</evidence>
<dbReference type="PANTHER" id="PTHR21501">
    <property type="entry name" value="PROTEIN FAM-161"/>
    <property type="match status" value="1"/>
</dbReference>
<evidence type="ECO:0000256" key="1">
    <source>
        <dbReference type="ARBA" id="ARBA00004114"/>
    </source>
</evidence>
<dbReference type="KEGG" id="asn:102374788"/>
<dbReference type="eggNOG" id="ENOG502QRC3">
    <property type="taxonomic scope" value="Eukaryota"/>
</dbReference>
<feature type="region of interest" description="Disordered" evidence="13">
    <location>
        <begin position="163"/>
        <end position="190"/>
    </location>
</feature>
<protein>
    <recommendedName>
        <fullName evidence="11">Protein FAM161A</fullName>
    </recommendedName>
</protein>
<dbReference type="CTD" id="84140"/>
<keyword evidence="8" id="KW-0206">Cytoskeleton</keyword>
<dbReference type="STRING" id="38654.A0A1U7RM72"/>
<feature type="compositionally biased region" description="Basic and acidic residues" evidence="13">
    <location>
        <begin position="658"/>
        <end position="688"/>
    </location>
</feature>
<sequence length="781" mass="91876">MLEAQLNDPGAQHLFFGRAFIAGQGEGAKCIISSRIQRSPIPETPERLNQGVAPNSPTKVQDGFDLYPKPEKEQNSSLNTDCEDWIDFPKMCRSNQEYYLKLEELKKAHLETTAKLEIMYRHKLHVKGVHPLGNTDAVPSICHRSTWEKSSFHPLNLHKSFSEPDLNNPFNSSSSGESDEELELEEENISETGSLRCAKEQIKKMWDGFSVEDYIPQTKHSLSDSLGLKTRRQKQKEWSPQITVPKPFQMTIREARKKQQNVKSKSQIEMENNLLKKQLEEEAECQKKFRANPVPASVFLPLYQEIMEQNEERRKSVKERSRNILLAYQRPFKFIEREEQRKEIRKMQLKDLSLPEKKTKFFKAKPVPKSVYSPDVNDKLKEEELYREIRIRMRAEELLRNSSLPNSRLADKADNKQRKQKCTEQKELVHKPRIKTKIPDFETLHQKFQKQFLQQKRMKHITVCEPFNLHTPHIPSNKWKILKDIQTDEEKLKETRWPYTSPRCKPHMRCSSANSHLLGCEESKSPRITESTKRRVQAIRNSLEEKRKLEEEQKKSKAKQKQRVKKLQKLIRIRAEVNDPHQSLAQIFKSKVKTYRMHEKQRMQEYLQEMEEMEERRVTQKNARIAAEKHYSDILKELRLCEDFISKKGQTPKLLYHSSDEDFKRYTEDRESLNEDKIQERESCKEEEPSPQSDQSCEEEAGTRHQSDQSCEEEEEKASCQSHQFCDGEEEEEASHQSHQSEEEEQVEVASTLSDHDALKYEDEKYEECGSEEKPSDNEAD</sequence>
<dbReference type="GO" id="GO:0044782">
    <property type="term" value="P:cilium organization"/>
    <property type="evidence" value="ECO:0007669"/>
    <property type="project" value="TreeGrafter"/>
</dbReference>
<dbReference type="OrthoDB" id="2150121at2759"/>
<accession>A0A1U7RM72</accession>
<keyword evidence="6 12" id="KW-0175">Coiled coil</keyword>
<comment type="similarity">
    <text evidence="3">Belongs to the FAM161 family.</text>
</comment>
<evidence type="ECO:0000256" key="3">
    <source>
        <dbReference type="ARBA" id="ARBA00006663"/>
    </source>
</evidence>
<proteinExistence type="inferred from homology"/>
<feature type="coiled-coil region" evidence="12">
    <location>
        <begin position="533"/>
        <end position="570"/>
    </location>
</feature>
<dbReference type="GO" id="GO:0005814">
    <property type="term" value="C:centriole"/>
    <property type="evidence" value="ECO:0007669"/>
    <property type="project" value="UniProtKB-SubCell"/>
</dbReference>
<reference evidence="15" key="1">
    <citation type="submission" date="2025-08" db="UniProtKB">
        <authorList>
            <consortium name="RefSeq"/>
        </authorList>
    </citation>
    <scope>IDENTIFICATION</scope>
</reference>
<evidence type="ECO:0000256" key="5">
    <source>
        <dbReference type="ARBA" id="ARBA00022794"/>
    </source>
</evidence>
<evidence type="ECO:0000256" key="9">
    <source>
        <dbReference type="ARBA" id="ARBA00023273"/>
    </source>
</evidence>
<evidence type="ECO:0000256" key="6">
    <source>
        <dbReference type="ARBA" id="ARBA00023054"/>
    </source>
</evidence>
<dbReference type="GO" id="GO:0036064">
    <property type="term" value="C:ciliary basal body"/>
    <property type="evidence" value="ECO:0007669"/>
    <property type="project" value="TreeGrafter"/>
</dbReference>
<dbReference type="InterPro" id="IPR019579">
    <property type="entry name" value="FAM161A/B"/>
</dbReference>
<evidence type="ECO:0000256" key="2">
    <source>
        <dbReference type="ARBA" id="ARBA00004120"/>
    </source>
</evidence>